<gene>
    <name evidence="2" type="ORF">OCBIM_22035830mg</name>
</gene>
<proteinExistence type="predicted"/>
<organism evidence="2">
    <name type="scientific">Octopus bimaculoides</name>
    <name type="common">California two-spotted octopus</name>
    <dbReference type="NCBI Taxonomy" id="37653"/>
    <lineage>
        <taxon>Eukaryota</taxon>
        <taxon>Metazoa</taxon>
        <taxon>Spiralia</taxon>
        <taxon>Lophotrochozoa</taxon>
        <taxon>Mollusca</taxon>
        <taxon>Cephalopoda</taxon>
        <taxon>Coleoidea</taxon>
        <taxon>Octopodiformes</taxon>
        <taxon>Octopoda</taxon>
        <taxon>Incirrata</taxon>
        <taxon>Octopodidae</taxon>
        <taxon>Octopus</taxon>
    </lineage>
</organism>
<reference evidence="2" key="1">
    <citation type="submission" date="2015-07" db="EMBL/GenBank/DDBJ databases">
        <title>MeaNS - Measles Nucleotide Surveillance Program.</title>
        <authorList>
            <person name="Tran T."/>
            <person name="Druce J."/>
        </authorList>
    </citation>
    <scope>NUCLEOTIDE SEQUENCE</scope>
    <source>
        <strain evidence="2">UCB-OBI-ISO-001</strain>
        <tissue evidence="2">Gonad</tissue>
    </source>
</reference>
<name>A0A0L8GCA1_OCTBM</name>
<keyword evidence="1" id="KW-0812">Transmembrane</keyword>
<protein>
    <submittedName>
        <fullName evidence="2">Uncharacterized protein</fullName>
    </submittedName>
</protein>
<evidence type="ECO:0000256" key="1">
    <source>
        <dbReference type="SAM" id="Phobius"/>
    </source>
</evidence>
<keyword evidence="1" id="KW-0472">Membrane</keyword>
<keyword evidence="1" id="KW-1133">Transmembrane helix</keyword>
<feature type="transmembrane region" description="Helical" evidence="1">
    <location>
        <begin position="25"/>
        <end position="45"/>
    </location>
</feature>
<accession>A0A0L8GCA1</accession>
<evidence type="ECO:0000313" key="2">
    <source>
        <dbReference type="EMBL" id="KOF74646.1"/>
    </source>
</evidence>
<dbReference type="EMBL" id="KQ422567">
    <property type="protein sequence ID" value="KOF74646.1"/>
    <property type="molecule type" value="Genomic_DNA"/>
</dbReference>
<dbReference type="AlphaFoldDB" id="A0A0L8GCA1"/>
<sequence>MMALVRQVVMIKINFFSKSLTETSILLIHTSLGLAFILIDGCLLLSPTTHSLSYWVHFIMAPTLGYNHYTSSTSILLIC</sequence>